<name>A0A1W6MUU9_9HYPH</name>
<evidence type="ECO:0000313" key="3">
    <source>
        <dbReference type="EMBL" id="ARN81388.1"/>
    </source>
</evidence>
<feature type="signal peptide" evidence="2">
    <location>
        <begin position="1"/>
        <end position="34"/>
    </location>
</feature>
<dbReference type="KEGG" id="mbry:B1812_10200"/>
<gene>
    <name evidence="3" type="ORF">B1812_10200</name>
</gene>
<evidence type="ECO:0000256" key="2">
    <source>
        <dbReference type="SAM" id="SignalP"/>
    </source>
</evidence>
<dbReference type="AlphaFoldDB" id="A0A1W6MUU9"/>
<organism evidence="3 4">
    <name type="scientific">Methylocystis bryophila</name>
    <dbReference type="NCBI Taxonomy" id="655015"/>
    <lineage>
        <taxon>Bacteria</taxon>
        <taxon>Pseudomonadati</taxon>
        <taxon>Pseudomonadota</taxon>
        <taxon>Alphaproteobacteria</taxon>
        <taxon>Hyphomicrobiales</taxon>
        <taxon>Methylocystaceae</taxon>
        <taxon>Methylocystis</taxon>
    </lineage>
</organism>
<reference evidence="3 4" key="1">
    <citation type="submission" date="2017-02" db="EMBL/GenBank/DDBJ databases">
        <authorList>
            <person name="Peterson S.W."/>
        </authorList>
    </citation>
    <scope>NUCLEOTIDE SEQUENCE [LARGE SCALE GENOMIC DNA]</scope>
    <source>
        <strain evidence="3 4">S285</strain>
    </source>
</reference>
<dbReference type="RefSeq" id="WP_085771486.1">
    <property type="nucleotide sequence ID" value="NZ_AP027149.1"/>
</dbReference>
<proteinExistence type="predicted"/>
<sequence>MRRVFGGVARARGASLCFYAVGLALFLSGRPALAQQSPHPAPAALPFSLPFPPFAAPPVARNDAATPHPPPSGSATAGGNLSKFEARRVRHACQERANEKALKGQAREDFLLGCVFGRSATRRAVRRECRKRGLAKGLDKAALHDFMHQCTEALYAGQKPAE</sequence>
<dbReference type="EMBL" id="CP019948">
    <property type="protein sequence ID" value="ARN81388.1"/>
    <property type="molecule type" value="Genomic_DNA"/>
</dbReference>
<feature type="region of interest" description="Disordered" evidence="1">
    <location>
        <begin position="58"/>
        <end position="80"/>
    </location>
</feature>
<protein>
    <submittedName>
        <fullName evidence="3">Uncharacterized protein</fullName>
    </submittedName>
</protein>
<dbReference type="STRING" id="655015.B1812_10200"/>
<dbReference type="Proteomes" id="UP000193978">
    <property type="component" value="Chromosome"/>
</dbReference>
<accession>A0A1W6MUU9</accession>
<dbReference type="OrthoDB" id="8455755at2"/>
<keyword evidence="4" id="KW-1185">Reference proteome</keyword>
<evidence type="ECO:0000313" key="4">
    <source>
        <dbReference type="Proteomes" id="UP000193978"/>
    </source>
</evidence>
<keyword evidence="2" id="KW-0732">Signal</keyword>
<evidence type="ECO:0000256" key="1">
    <source>
        <dbReference type="SAM" id="MobiDB-lite"/>
    </source>
</evidence>
<feature type="chain" id="PRO_5013389179" evidence="2">
    <location>
        <begin position="35"/>
        <end position="162"/>
    </location>
</feature>